<comment type="caution">
    <text evidence="8">The sequence shown here is derived from an EMBL/GenBank/DDBJ whole genome shotgun (WGS) entry which is preliminary data.</text>
</comment>
<feature type="active site" description="Nucleophile" evidence="5">
    <location>
        <position position="54"/>
    </location>
</feature>
<dbReference type="HAMAP" id="MF_01080">
    <property type="entry name" value="TruB_bact"/>
    <property type="match status" value="1"/>
</dbReference>
<evidence type="ECO:0000256" key="2">
    <source>
        <dbReference type="ARBA" id="ARBA00005642"/>
    </source>
</evidence>
<dbReference type="Gene3D" id="3.30.2350.10">
    <property type="entry name" value="Pseudouridine synthase"/>
    <property type="match status" value="1"/>
</dbReference>
<proteinExistence type="inferred from homology"/>
<dbReference type="RefSeq" id="WP_094689851.1">
    <property type="nucleotide sequence ID" value="NZ_JACBYZ010000001.1"/>
</dbReference>
<dbReference type="CDD" id="cd02573">
    <property type="entry name" value="PseudoU_synth_EcTruB"/>
    <property type="match status" value="1"/>
</dbReference>
<dbReference type="Proteomes" id="UP000228976">
    <property type="component" value="Unassembled WGS sequence"/>
</dbReference>
<sequence length="407" mass="43717">MTSSSSIGQQNESLLPESGFLLIDKPLGVTSFDVVAACRGALHTKHVGHAGTLDPLASGLLLVGYNQGTKLLNLLTGKNKQYRTTIRLGAYTHTDDSEGFLAHHISAHPEIDTTLNQPLALQRTLADLSAHPELIRSAISGHLTGVISQVPSFFSAVKINGQRAYDIARGGHDVDIPAREVTISQFEVGEIRPVYLAEAQGSLASSANSRNRVTAEKSELPVFVDVDATVTCSAGTYIRSLGRDLGRILGVGGYLTRLRRTRVGNLSVVDALQCELTDKTFRNRESETITRKAVRVDLKRADNLEKCVMSVPQAVNGTLACIPVTAHQASDLSFGRFVSTSVATLLKLGMKFESLRASGEVEHGRMTAVALTGTGEQQQAIAVVSVELKRSGELIIKPTTVLVPQMR</sequence>
<dbReference type="InterPro" id="IPR002501">
    <property type="entry name" value="PsdUridine_synth_N"/>
</dbReference>
<dbReference type="InterPro" id="IPR032819">
    <property type="entry name" value="TruB_C"/>
</dbReference>
<accession>A0A261FB29</accession>
<protein>
    <recommendedName>
        <fullName evidence="5">tRNA pseudouridine synthase B</fullName>
        <ecNumber evidence="5">5.4.99.25</ecNumber>
    </recommendedName>
    <alternativeName>
        <fullName evidence="5">tRNA pseudouridine(55) synthase</fullName>
        <shortName evidence="5">Psi55 synthase</shortName>
    </alternativeName>
    <alternativeName>
        <fullName evidence="5">tRNA pseudouridylate synthase</fullName>
    </alternativeName>
    <alternativeName>
        <fullName evidence="5">tRNA-uridine isomerase</fullName>
    </alternativeName>
</protein>
<evidence type="ECO:0000313" key="9">
    <source>
        <dbReference type="Proteomes" id="UP000228976"/>
    </source>
</evidence>
<dbReference type="PANTHER" id="PTHR13767">
    <property type="entry name" value="TRNA-PSEUDOURIDINE SYNTHASE"/>
    <property type="match status" value="1"/>
</dbReference>
<dbReference type="SUPFAM" id="SSF55120">
    <property type="entry name" value="Pseudouridine synthase"/>
    <property type="match status" value="1"/>
</dbReference>
<dbReference type="PANTHER" id="PTHR13767:SF2">
    <property type="entry name" value="PSEUDOURIDYLATE SYNTHASE TRUB1"/>
    <property type="match status" value="1"/>
</dbReference>
<dbReference type="EMBL" id="MWWU01000002">
    <property type="protein sequence ID" value="OZG56308.1"/>
    <property type="molecule type" value="Genomic_DNA"/>
</dbReference>
<name>A0A261FB29_9BIFI</name>
<comment type="similarity">
    <text evidence="2 5">Belongs to the pseudouridine synthase TruB family. Type 1 subfamily.</text>
</comment>
<dbReference type="InterPro" id="IPR020103">
    <property type="entry name" value="PsdUridine_synth_cat_dom_sf"/>
</dbReference>
<dbReference type="AlphaFoldDB" id="A0A261FB29"/>
<evidence type="ECO:0000256" key="4">
    <source>
        <dbReference type="ARBA" id="ARBA00023235"/>
    </source>
</evidence>
<keyword evidence="4 5" id="KW-0413">Isomerase</keyword>
<organism evidence="8 9">
    <name type="scientific">Aeriscardovia aeriphila</name>
    <dbReference type="NCBI Taxonomy" id="218139"/>
    <lineage>
        <taxon>Bacteria</taxon>
        <taxon>Bacillati</taxon>
        <taxon>Actinomycetota</taxon>
        <taxon>Actinomycetes</taxon>
        <taxon>Bifidobacteriales</taxon>
        <taxon>Bifidobacteriaceae</taxon>
        <taxon>Aeriscardovia</taxon>
    </lineage>
</organism>
<dbReference type="EC" id="5.4.99.25" evidence="5"/>
<keyword evidence="3 5" id="KW-0819">tRNA processing</keyword>
<gene>
    <name evidence="5" type="primary">truB</name>
    <name evidence="8" type="ORF">AEAE_0796</name>
</gene>
<dbReference type="GO" id="GO:0031119">
    <property type="term" value="P:tRNA pseudouridine synthesis"/>
    <property type="evidence" value="ECO:0007669"/>
    <property type="project" value="UniProtKB-UniRule"/>
</dbReference>
<keyword evidence="9" id="KW-1185">Reference proteome</keyword>
<comment type="function">
    <text evidence="5">Responsible for synthesis of pseudouridine from uracil-55 in the psi GC loop of transfer RNAs.</text>
</comment>
<dbReference type="Pfam" id="PF01509">
    <property type="entry name" value="TruB_N"/>
    <property type="match status" value="1"/>
</dbReference>
<feature type="domain" description="Pseudouridine synthase II N-terminal" evidence="6">
    <location>
        <begin position="40"/>
        <end position="194"/>
    </location>
</feature>
<evidence type="ECO:0000256" key="5">
    <source>
        <dbReference type="HAMAP-Rule" id="MF_01080"/>
    </source>
</evidence>
<dbReference type="Pfam" id="PF16198">
    <property type="entry name" value="TruB_C_2"/>
    <property type="match status" value="1"/>
</dbReference>
<feature type="domain" description="tRNA pseudouridylate synthase B C-terminal" evidence="7">
    <location>
        <begin position="239"/>
        <end position="278"/>
    </location>
</feature>
<comment type="catalytic activity">
    <reaction evidence="1 5">
        <text>uridine(55) in tRNA = pseudouridine(55) in tRNA</text>
        <dbReference type="Rhea" id="RHEA:42532"/>
        <dbReference type="Rhea" id="RHEA-COMP:10101"/>
        <dbReference type="Rhea" id="RHEA-COMP:10102"/>
        <dbReference type="ChEBI" id="CHEBI:65314"/>
        <dbReference type="ChEBI" id="CHEBI:65315"/>
        <dbReference type="EC" id="5.4.99.25"/>
    </reaction>
</comment>
<dbReference type="InterPro" id="IPR014780">
    <property type="entry name" value="tRNA_psdUridine_synth_TruB"/>
</dbReference>
<dbReference type="OrthoDB" id="9802309at2"/>
<evidence type="ECO:0000313" key="8">
    <source>
        <dbReference type="EMBL" id="OZG56308.1"/>
    </source>
</evidence>
<dbReference type="GO" id="GO:1990481">
    <property type="term" value="P:mRNA pseudouridine synthesis"/>
    <property type="evidence" value="ECO:0007669"/>
    <property type="project" value="TreeGrafter"/>
</dbReference>
<evidence type="ECO:0000256" key="1">
    <source>
        <dbReference type="ARBA" id="ARBA00000385"/>
    </source>
</evidence>
<reference evidence="8 9" key="1">
    <citation type="journal article" date="2017" name="BMC Genomics">
        <title>Comparative genomic and phylogenomic analyses of the Bifidobacteriaceae family.</title>
        <authorList>
            <person name="Lugli G.A."/>
            <person name="Milani C."/>
            <person name="Turroni F."/>
            <person name="Duranti S."/>
            <person name="Mancabelli L."/>
            <person name="Mangifesta M."/>
            <person name="Ferrario C."/>
            <person name="Modesto M."/>
            <person name="Mattarelli P."/>
            <person name="Jiri K."/>
            <person name="van Sinderen D."/>
            <person name="Ventura M."/>
        </authorList>
    </citation>
    <scope>NUCLEOTIDE SEQUENCE [LARGE SCALE GENOMIC DNA]</scope>
    <source>
        <strain evidence="8 9">LMG 21773</strain>
    </source>
</reference>
<dbReference type="GO" id="GO:0003723">
    <property type="term" value="F:RNA binding"/>
    <property type="evidence" value="ECO:0007669"/>
    <property type="project" value="InterPro"/>
</dbReference>
<evidence type="ECO:0000259" key="6">
    <source>
        <dbReference type="Pfam" id="PF01509"/>
    </source>
</evidence>
<evidence type="ECO:0000259" key="7">
    <source>
        <dbReference type="Pfam" id="PF16198"/>
    </source>
</evidence>
<evidence type="ECO:0000256" key="3">
    <source>
        <dbReference type="ARBA" id="ARBA00022694"/>
    </source>
</evidence>
<dbReference type="GO" id="GO:0160148">
    <property type="term" value="F:tRNA pseudouridine(55) synthase activity"/>
    <property type="evidence" value="ECO:0007669"/>
    <property type="project" value="UniProtKB-EC"/>
</dbReference>